<feature type="coiled-coil region" evidence="1">
    <location>
        <begin position="396"/>
        <end position="620"/>
    </location>
</feature>
<keyword evidence="3" id="KW-0723">Serine/threonine-protein kinase</keyword>
<evidence type="ECO:0000259" key="2">
    <source>
        <dbReference type="PROSITE" id="PS50011"/>
    </source>
</evidence>
<dbReference type="GO" id="GO:0005524">
    <property type="term" value="F:ATP binding"/>
    <property type="evidence" value="ECO:0007669"/>
    <property type="project" value="InterPro"/>
</dbReference>
<gene>
    <name evidence="3" type="ORF">QR46_3317</name>
</gene>
<name>A0A132NRF2_GIAIN</name>
<dbReference type="OrthoDB" id="242910at2759"/>
<keyword evidence="3" id="KW-0418">Kinase</keyword>
<dbReference type="Pfam" id="PF00069">
    <property type="entry name" value="Pkinase"/>
    <property type="match status" value="1"/>
</dbReference>
<dbReference type="InterPro" id="IPR000719">
    <property type="entry name" value="Prot_kinase_dom"/>
</dbReference>
<sequence>MKTLRPVSKSLSCTTFFTEDTGDRVVVKLYFIKNLGLSEWFYQKRLGILRGILSSLSTVSHISLPTYRFDKCFEPDDIFGADLYYARDYIEGTSLDIIIPSNRNEQPSALEIKAWKLLCDLSSALLYLQRHTKKGICHGNIKPQNIIVTPEGRYVFTDVGICSHFLTSVTNLSSLHPSVQTSRLYQPKEFYSTVEIAPSCDIWSLGCVLCEFLSGEPLYADKVQSMRQEIITLRKFPHSNALMHLIQWMLTVESTTRIELAELVDISSKGAAILADSTFSGDPKTDPGLCTLCESIIRQKNLSGSISSLRILETDSQSEEPEYLPEEKDCVVQQTIDTINKHKLIAVSNSNLFAGSAALEDVKKDAQIQKLMLQIETKNVHIEKLNMDLEHTSATLAISEKKLLQARGELKRLEEVYTSFLMTHKYEPTIHPAHVNKLLDEKNKCEEMLVKEREKFTQQLSDAHETIKQLKIAFNSKIDAHNATLAELSATKQELVNRNDAFLRDKRMLTLQNAIMSAESERSALQREILAARRDIKALVMMHNESVQALISVKERLNTELERSNKLQERCTQLEDALNLDKQLLPADFVIEKSFLEEKLAILERENEKLLKEIEYSKATNSYALPPPPPYLEKDANLDFAQSSEEANKEKTKMFLERFSSLIQDTAEMAKHYKSCLPVDKSAFIMDPRLIPTPTAICHEILEGTGLCTLHDINYTMCGSSYRMLYEKSL</sequence>
<dbReference type="Proteomes" id="UP000070089">
    <property type="component" value="Unassembled WGS sequence"/>
</dbReference>
<dbReference type="InterPro" id="IPR011009">
    <property type="entry name" value="Kinase-like_dom_sf"/>
</dbReference>
<keyword evidence="1" id="KW-0175">Coiled coil</keyword>
<dbReference type="GO" id="GO:0004674">
    <property type="term" value="F:protein serine/threonine kinase activity"/>
    <property type="evidence" value="ECO:0007669"/>
    <property type="project" value="UniProtKB-KW"/>
</dbReference>
<keyword evidence="3" id="KW-0808">Transferase</keyword>
<comment type="caution">
    <text evidence="3">The sequence shown here is derived from an EMBL/GenBank/DDBJ whole genome shotgun (WGS) entry which is preliminary data.</text>
</comment>
<dbReference type="SMART" id="SM00220">
    <property type="entry name" value="S_TKc"/>
    <property type="match status" value="1"/>
</dbReference>
<dbReference type="PROSITE" id="PS50011">
    <property type="entry name" value="PROTEIN_KINASE_DOM"/>
    <property type="match status" value="1"/>
</dbReference>
<reference evidence="3 4" key="1">
    <citation type="journal article" date="2015" name="Mol. Biochem. Parasitol.">
        <title>Identification of polymorphic genes for use in assemblage B genotyping assays through comparative genomics of multiple assemblage B Giardia duodenalis isolates.</title>
        <authorList>
            <person name="Wielinga C."/>
            <person name="Thompson R.C."/>
            <person name="Monis P."/>
            <person name="Ryan U."/>
        </authorList>
    </citation>
    <scope>NUCLEOTIDE SEQUENCE [LARGE SCALE GENOMIC DNA]</scope>
    <source>
        <strain evidence="3 4">BAH15c1</strain>
    </source>
</reference>
<feature type="domain" description="Protein kinase" evidence="2">
    <location>
        <begin position="1"/>
        <end position="274"/>
    </location>
</feature>
<dbReference type="InterPro" id="IPR053083">
    <property type="entry name" value="TF_kinase-domain_protein"/>
</dbReference>
<dbReference type="SUPFAM" id="SSF56112">
    <property type="entry name" value="Protein kinase-like (PK-like)"/>
    <property type="match status" value="1"/>
</dbReference>
<dbReference type="AlphaFoldDB" id="A0A132NRF2"/>
<evidence type="ECO:0000313" key="3">
    <source>
        <dbReference type="EMBL" id="KWX12693.1"/>
    </source>
</evidence>
<accession>A0A132NRF2</accession>
<evidence type="ECO:0000256" key="1">
    <source>
        <dbReference type="SAM" id="Coils"/>
    </source>
</evidence>
<dbReference type="Gene3D" id="1.10.510.10">
    <property type="entry name" value="Transferase(Phosphotransferase) domain 1"/>
    <property type="match status" value="1"/>
</dbReference>
<dbReference type="EMBL" id="JXTI01000104">
    <property type="protein sequence ID" value="KWX12693.1"/>
    <property type="molecule type" value="Genomic_DNA"/>
</dbReference>
<dbReference type="VEuPathDB" id="GiardiaDB:QR46_3317"/>
<dbReference type="PANTHER" id="PTHR44305:SF24">
    <property type="entry name" value="TYROSINE-PROTEIN KINASE C03B1.5-RELATED"/>
    <property type="match status" value="1"/>
</dbReference>
<proteinExistence type="predicted"/>
<evidence type="ECO:0000313" key="4">
    <source>
        <dbReference type="Proteomes" id="UP000070089"/>
    </source>
</evidence>
<dbReference type="PANTHER" id="PTHR44305">
    <property type="entry name" value="SI:DKEY-192D15.2-RELATED"/>
    <property type="match status" value="1"/>
</dbReference>
<protein>
    <submittedName>
        <fullName evidence="3">Kinase/ Serine/threonine protein kinase</fullName>
    </submittedName>
</protein>
<organism evidence="3 4">
    <name type="scientific">Giardia duodenalis assemblage B</name>
    <dbReference type="NCBI Taxonomy" id="1394984"/>
    <lineage>
        <taxon>Eukaryota</taxon>
        <taxon>Metamonada</taxon>
        <taxon>Diplomonadida</taxon>
        <taxon>Hexamitidae</taxon>
        <taxon>Giardiinae</taxon>
        <taxon>Giardia</taxon>
    </lineage>
</organism>